<evidence type="ECO:0000256" key="18">
    <source>
        <dbReference type="ARBA" id="ARBA00068838"/>
    </source>
</evidence>
<dbReference type="SMART" id="SM00090">
    <property type="entry name" value="RIO"/>
    <property type="match status" value="1"/>
</dbReference>
<dbReference type="InterPro" id="IPR051272">
    <property type="entry name" value="RIO-type_Ser/Thr_kinase"/>
</dbReference>
<dbReference type="Gene3D" id="1.10.510.10">
    <property type="entry name" value="Transferase(Phosphotransferase) domain 1"/>
    <property type="match status" value="1"/>
</dbReference>
<organism evidence="21 22">
    <name type="scientific">Ectocarpus siliculosus</name>
    <name type="common">Brown alga</name>
    <name type="synonym">Conferva siliculosa</name>
    <dbReference type="NCBI Taxonomy" id="2880"/>
    <lineage>
        <taxon>Eukaryota</taxon>
        <taxon>Sar</taxon>
        <taxon>Stramenopiles</taxon>
        <taxon>Ochrophyta</taxon>
        <taxon>PX clade</taxon>
        <taxon>Phaeophyceae</taxon>
        <taxon>Ectocarpales</taxon>
        <taxon>Ectocarpaceae</taxon>
        <taxon>Ectocarpus</taxon>
    </lineage>
</organism>
<dbReference type="AlphaFoldDB" id="D7FL94"/>
<dbReference type="InParanoid" id="D7FL94"/>
<evidence type="ECO:0000256" key="3">
    <source>
        <dbReference type="ARBA" id="ARBA00009196"/>
    </source>
</evidence>
<keyword evidence="22" id="KW-1185">Reference proteome</keyword>
<feature type="compositionally biased region" description="Low complexity" evidence="19">
    <location>
        <begin position="546"/>
        <end position="557"/>
    </location>
</feature>
<keyword evidence="8" id="KW-0723">Serine/threonine-protein kinase</keyword>
<evidence type="ECO:0000313" key="21">
    <source>
        <dbReference type="EMBL" id="CBJ29665.1"/>
    </source>
</evidence>
<keyword evidence="13" id="KW-0378">Hydrolase</keyword>
<reference evidence="21 22" key="1">
    <citation type="journal article" date="2010" name="Nature">
        <title>The Ectocarpus genome and the independent evolution of multicellularity in brown algae.</title>
        <authorList>
            <person name="Cock J.M."/>
            <person name="Sterck L."/>
            <person name="Rouze P."/>
            <person name="Scornet D."/>
            <person name="Allen A.E."/>
            <person name="Amoutzias G."/>
            <person name="Anthouard V."/>
            <person name="Artiguenave F."/>
            <person name="Aury J.M."/>
            <person name="Badger J.H."/>
            <person name="Beszteri B."/>
            <person name="Billiau K."/>
            <person name="Bonnet E."/>
            <person name="Bothwell J.H."/>
            <person name="Bowler C."/>
            <person name="Boyen C."/>
            <person name="Brownlee C."/>
            <person name="Carrano C.J."/>
            <person name="Charrier B."/>
            <person name="Cho G.Y."/>
            <person name="Coelho S.M."/>
            <person name="Collen J."/>
            <person name="Corre E."/>
            <person name="Da Silva C."/>
            <person name="Delage L."/>
            <person name="Delaroque N."/>
            <person name="Dittami S.M."/>
            <person name="Doulbeau S."/>
            <person name="Elias M."/>
            <person name="Farnham G."/>
            <person name="Gachon C.M."/>
            <person name="Gschloessl B."/>
            <person name="Heesch S."/>
            <person name="Jabbari K."/>
            <person name="Jubin C."/>
            <person name="Kawai H."/>
            <person name="Kimura K."/>
            <person name="Kloareg B."/>
            <person name="Kupper F.C."/>
            <person name="Lang D."/>
            <person name="Le Bail A."/>
            <person name="Leblanc C."/>
            <person name="Lerouge P."/>
            <person name="Lohr M."/>
            <person name="Lopez P.J."/>
            <person name="Martens C."/>
            <person name="Maumus F."/>
            <person name="Michel G."/>
            <person name="Miranda-Saavedra D."/>
            <person name="Morales J."/>
            <person name="Moreau H."/>
            <person name="Motomura T."/>
            <person name="Nagasato C."/>
            <person name="Napoli C.A."/>
            <person name="Nelson D.R."/>
            <person name="Nyvall-Collen P."/>
            <person name="Peters A.F."/>
            <person name="Pommier C."/>
            <person name="Potin P."/>
            <person name="Poulain J."/>
            <person name="Quesneville H."/>
            <person name="Read B."/>
            <person name="Rensing S.A."/>
            <person name="Ritter A."/>
            <person name="Rousvoal S."/>
            <person name="Samanta M."/>
            <person name="Samson G."/>
            <person name="Schroeder D.C."/>
            <person name="Segurens B."/>
            <person name="Strittmatter M."/>
            <person name="Tonon T."/>
            <person name="Tregear J.W."/>
            <person name="Valentin K."/>
            <person name="von Dassow P."/>
            <person name="Yamagishi T."/>
            <person name="Van de Peer Y."/>
            <person name="Wincker P."/>
        </authorList>
    </citation>
    <scope>NUCLEOTIDE SEQUENCE [LARGE SCALE GENOMIC DNA]</scope>
    <source>
        <strain evidence="22">Ec32 / CCAP1310/4</strain>
    </source>
</reference>
<feature type="compositionally biased region" description="Gly residues" evidence="19">
    <location>
        <begin position="609"/>
        <end position="618"/>
    </location>
</feature>
<dbReference type="InterPro" id="IPR018935">
    <property type="entry name" value="RIO_kinase_CS"/>
</dbReference>
<dbReference type="FunFam" id="3.30.200.20:FF:000148">
    <property type="entry name" value="Serine/threonine-protein kinase RIO1"/>
    <property type="match status" value="1"/>
</dbReference>
<evidence type="ECO:0000256" key="8">
    <source>
        <dbReference type="ARBA" id="ARBA00022527"/>
    </source>
</evidence>
<feature type="compositionally biased region" description="Basic and acidic residues" evidence="19">
    <location>
        <begin position="693"/>
        <end position="714"/>
    </location>
</feature>
<evidence type="ECO:0000313" key="22">
    <source>
        <dbReference type="Proteomes" id="UP000002630"/>
    </source>
</evidence>
<evidence type="ECO:0000256" key="5">
    <source>
        <dbReference type="ARBA" id="ARBA00016038"/>
    </source>
</evidence>
<feature type="compositionally biased region" description="Gly residues" evidence="19">
    <location>
        <begin position="590"/>
        <end position="599"/>
    </location>
</feature>
<dbReference type="CDD" id="cd05147">
    <property type="entry name" value="RIO1_euk"/>
    <property type="match status" value="1"/>
</dbReference>
<feature type="compositionally biased region" description="Low complexity" evidence="19">
    <location>
        <begin position="668"/>
        <end position="678"/>
    </location>
</feature>
<dbReference type="GO" id="GO:0004674">
    <property type="term" value="F:protein serine/threonine kinase activity"/>
    <property type="evidence" value="ECO:0007669"/>
    <property type="project" value="UniProtKB-KW"/>
</dbReference>
<evidence type="ECO:0000256" key="4">
    <source>
        <dbReference type="ARBA" id="ARBA00012513"/>
    </source>
</evidence>
<evidence type="ECO:0000256" key="9">
    <source>
        <dbReference type="ARBA" id="ARBA00022679"/>
    </source>
</evidence>
<keyword evidence="11" id="KW-0547">Nucleotide-binding</keyword>
<evidence type="ECO:0000259" key="20">
    <source>
        <dbReference type="SMART" id="SM00090"/>
    </source>
</evidence>
<evidence type="ECO:0000256" key="14">
    <source>
        <dbReference type="ARBA" id="ARBA00022840"/>
    </source>
</evidence>
<dbReference type="InterPro" id="IPR011009">
    <property type="entry name" value="Kinase-like_dom_sf"/>
</dbReference>
<feature type="compositionally biased region" description="Basic and acidic residues" evidence="19">
    <location>
        <begin position="172"/>
        <end position="197"/>
    </location>
</feature>
<feature type="region of interest" description="Disordered" evidence="19">
    <location>
        <begin position="20"/>
        <end position="116"/>
    </location>
</feature>
<dbReference type="PANTHER" id="PTHR45723">
    <property type="entry name" value="SERINE/THREONINE-PROTEIN KINASE RIO1"/>
    <property type="match status" value="1"/>
</dbReference>
<evidence type="ECO:0000256" key="2">
    <source>
        <dbReference type="ARBA" id="ARBA00004496"/>
    </source>
</evidence>
<feature type="domain" description="RIO kinase" evidence="20">
    <location>
        <begin position="189"/>
        <end position="425"/>
    </location>
</feature>
<sequence>MKTFGTSESKRLRFVVKNQFEDASDDDDDDRTTTAAAAASTTGEGPSTTQAPAKGKSNNRSKGNKNSGADRAAASLFFSDSTAPRHSGERLSAADGLDSAEWEEAAWSGSDGGDELDQLETTLLGEAGGAGAAGSGGGEALRSRFESKLNIASRDGGGGGGGGGPQSQSVRNDIKRSEKSGEKTSRHTGRDDRATVEQVMDPRTRMILFKLLNQGFFRQIDGCLSTGKEANVYYAVGGEGKEYAIKVYKTSILVFKDRDKYVSGEYRYRHGYCRSNPRKMVKVWAEKEMRNLKRLVAAGIPSPAPVLIKNNVLVMDFLGKAGWPAPRLRDVQLGPKKMKDAYIQCVIGMRNMYQKCRLVHGDLSEYNLLYMEGLLIFIDVSQSMENDHPRAMDFLRMDCRNVTAFFKKKGAQPAAARSLFDFVIDSDLQEDRQEERLKEVLEKEFDEAEAFEDESKNGGVKSEKGAEMAAELEIQDAVFMSSYIPRSLHEVDNVEDRQSRIQQEQREGGKGTAYAIAVTHMLKQDPKKDKHPAINDSTSPPPNSVAAPAAAAAAAAAGNPSGRHSKPLPKAGRAADSLSGSTSAAVDTAGSGGDGGAPVAGGQQSGLVSEGGGGGGKAGVRFAGVGEEDRGRNGGATGAPAVVVVEEESVSVSVVAGGGGAGSDGDSDGYTSSGADMSGSDDFEDDDEEEGEGEGHTRRNWAERRARLRKDGMHGRRLPPPQAEEERATAKAEKREAKKAAKEAQKERRKTKIKKHVKQQRIKHTYLT</sequence>
<name>D7FL94_ECTSI</name>
<comment type="cofactor">
    <cofactor evidence="1">
        <name>Mg(2+)</name>
        <dbReference type="ChEBI" id="CHEBI:18420"/>
    </cofactor>
</comment>
<dbReference type="Proteomes" id="UP000002630">
    <property type="component" value="Unassembled WGS sequence"/>
</dbReference>
<feature type="region of interest" description="Disordered" evidence="19">
    <location>
        <begin position="523"/>
        <end position="640"/>
    </location>
</feature>
<evidence type="ECO:0000256" key="10">
    <source>
        <dbReference type="ARBA" id="ARBA00022723"/>
    </source>
</evidence>
<feature type="region of interest" description="Disordered" evidence="19">
    <location>
        <begin position="151"/>
        <end position="197"/>
    </location>
</feature>
<keyword evidence="15" id="KW-0460">Magnesium</keyword>
<comment type="similarity">
    <text evidence="3">Belongs to the protein kinase superfamily. RIO-type Ser/Thr kinase family.</text>
</comment>
<protein>
    <recommendedName>
        <fullName evidence="5">Serine/threonine-protein kinase RIO1</fullName>
        <ecNumber evidence="4">2.7.11.1</ecNumber>
    </recommendedName>
    <alternativeName>
        <fullName evidence="18">Serine/threonine-protein kinase rio1</fullName>
    </alternativeName>
</protein>
<keyword evidence="9" id="KW-0808">Transferase</keyword>
<evidence type="ECO:0000256" key="11">
    <source>
        <dbReference type="ARBA" id="ARBA00022741"/>
    </source>
</evidence>
<evidence type="ECO:0000256" key="16">
    <source>
        <dbReference type="ARBA" id="ARBA00047899"/>
    </source>
</evidence>
<keyword evidence="14" id="KW-0067">ATP-binding</keyword>
<feature type="compositionally biased region" description="Basic and acidic residues" evidence="19">
    <location>
        <begin position="724"/>
        <end position="746"/>
    </location>
</feature>
<feature type="compositionally biased region" description="Acidic residues" evidence="19">
    <location>
        <begin position="679"/>
        <end position="692"/>
    </location>
</feature>
<keyword evidence="7" id="KW-0690">Ribosome biogenesis</keyword>
<dbReference type="GO" id="GO:0042254">
    <property type="term" value="P:ribosome biogenesis"/>
    <property type="evidence" value="ECO:0007669"/>
    <property type="project" value="UniProtKB-KW"/>
</dbReference>
<dbReference type="InterPro" id="IPR000687">
    <property type="entry name" value="RIO_kinase"/>
</dbReference>
<feature type="compositionally biased region" description="Basic residues" evidence="19">
    <location>
        <begin position="747"/>
        <end position="768"/>
    </location>
</feature>
<dbReference type="GO" id="GO:0016787">
    <property type="term" value="F:hydrolase activity"/>
    <property type="evidence" value="ECO:0007669"/>
    <property type="project" value="UniProtKB-KW"/>
</dbReference>
<dbReference type="Pfam" id="PF01163">
    <property type="entry name" value="RIO1"/>
    <property type="match status" value="1"/>
</dbReference>
<dbReference type="EC" id="2.7.11.1" evidence="4"/>
<comment type="subcellular location">
    <subcellularLocation>
        <location evidence="2">Cytoplasm</location>
    </subcellularLocation>
</comment>
<keyword evidence="12" id="KW-0418">Kinase</keyword>
<dbReference type="GO" id="GO:0046872">
    <property type="term" value="F:metal ion binding"/>
    <property type="evidence" value="ECO:0007669"/>
    <property type="project" value="UniProtKB-KW"/>
</dbReference>
<dbReference type="GO" id="GO:0005524">
    <property type="term" value="F:ATP binding"/>
    <property type="evidence" value="ECO:0007669"/>
    <property type="project" value="UniProtKB-KW"/>
</dbReference>
<dbReference type="Gene3D" id="3.30.200.20">
    <property type="entry name" value="Phosphorylase Kinase, domain 1"/>
    <property type="match status" value="1"/>
</dbReference>
<dbReference type="EMBL" id="FN649760">
    <property type="protein sequence ID" value="CBJ29665.1"/>
    <property type="molecule type" value="Genomic_DNA"/>
</dbReference>
<dbReference type="SUPFAM" id="SSF56112">
    <property type="entry name" value="Protein kinase-like (PK-like)"/>
    <property type="match status" value="1"/>
</dbReference>
<feature type="compositionally biased region" description="Low complexity" evidence="19">
    <location>
        <begin position="33"/>
        <end position="42"/>
    </location>
</feature>
<feature type="compositionally biased region" description="Gly residues" evidence="19">
    <location>
        <begin position="155"/>
        <end position="165"/>
    </location>
</feature>
<dbReference type="InterPro" id="IPR018934">
    <property type="entry name" value="RIO_dom"/>
</dbReference>
<dbReference type="GO" id="GO:0005737">
    <property type="term" value="C:cytoplasm"/>
    <property type="evidence" value="ECO:0007669"/>
    <property type="project" value="UniProtKB-SubCell"/>
</dbReference>
<evidence type="ECO:0000256" key="7">
    <source>
        <dbReference type="ARBA" id="ARBA00022517"/>
    </source>
</evidence>
<gene>
    <name evidence="21" type="ORF">Esi_0156_0017</name>
</gene>
<keyword evidence="6" id="KW-0963">Cytoplasm</keyword>
<feature type="compositionally biased region" description="Basic and acidic residues" evidence="19">
    <location>
        <begin position="523"/>
        <end position="533"/>
    </location>
</feature>
<accession>D7FL94</accession>
<comment type="catalytic activity">
    <reaction evidence="17">
        <text>L-seryl-[protein] + ATP = O-phospho-L-seryl-[protein] + ADP + H(+)</text>
        <dbReference type="Rhea" id="RHEA:17989"/>
        <dbReference type="Rhea" id="RHEA-COMP:9863"/>
        <dbReference type="Rhea" id="RHEA-COMP:11604"/>
        <dbReference type="ChEBI" id="CHEBI:15378"/>
        <dbReference type="ChEBI" id="CHEBI:29999"/>
        <dbReference type="ChEBI" id="CHEBI:30616"/>
        <dbReference type="ChEBI" id="CHEBI:83421"/>
        <dbReference type="ChEBI" id="CHEBI:456216"/>
        <dbReference type="EC" id="2.7.11.1"/>
    </reaction>
</comment>
<feature type="region of interest" description="Disordered" evidence="19">
    <location>
        <begin position="654"/>
        <end position="768"/>
    </location>
</feature>
<dbReference type="OrthoDB" id="205248at2759"/>
<dbReference type="PROSITE" id="PS01245">
    <property type="entry name" value="RIO1"/>
    <property type="match status" value="1"/>
</dbReference>
<evidence type="ECO:0000256" key="15">
    <source>
        <dbReference type="ARBA" id="ARBA00022842"/>
    </source>
</evidence>
<evidence type="ECO:0000256" key="19">
    <source>
        <dbReference type="SAM" id="MobiDB-lite"/>
    </source>
</evidence>
<evidence type="ECO:0000256" key="17">
    <source>
        <dbReference type="ARBA" id="ARBA00048679"/>
    </source>
</evidence>
<keyword evidence="10" id="KW-0479">Metal-binding</keyword>
<dbReference type="eggNOG" id="KOG2270">
    <property type="taxonomic scope" value="Eukaryota"/>
</dbReference>
<dbReference type="STRING" id="2880.D7FL94"/>
<evidence type="ECO:0000256" key="6">
    <source>
        <dbReference type="ARBA" id="ARBA00022490"/>
    </source>
</evidence>
<comment type="catalytic activity">
    <reaction evidence="16">
        <text>L-threonyl-[protein] + ATP = O-phospho-L-threonyl-[protein] + ADP + H(+)</text>
        <dbReference type="Rhea" id="RHEA:46608"/>
        <dbReference type="Rhea" id="RHEA-COMP:11060"/>
        <dbReference type="Rhea" id="RHEA-COMP:11605"/>
        <dbReference type="ChEBI" id="CHEBI:15378"/>
        <dbReference type="ChEBI" id="CHEBI:30013"/>
        <dbReference type="ChEBI" id="CHEBI:30616"/>
        <dbReference type="ChEBI" id="CHEBI:61977"/>
        <dbReference type="ChEBI" id="CHEBI:456216"/>
        <dbReference type="EC" id="2.7.11.1"/>
    </reaction>
</comment>
<evidence type="ECO:0000256" key="13">
    <source>
        <dbReference type="ARBA" id="ARBA00022801"/>
    </source>
</evidence>
<feature type="compositionally biased region" description="Low complexity" evidence="19">
    <location>
        <begin position="579"/>
        <end position="589"/>
    </location>
</feature>
<evidence type="ECO:0000256" key="1">
    <source>
        <dbReference type="ARBA" id="ARBA00001946"/>
    </source>
</evidence>
<evidence type="ECO:0000256" key="12">
    <source>
        <dbReference type="ARBA" id="ARBA00022777"/>
    </source>
</evidence>
<proteinExistence type="inferred from homology"/>